<feature type="compositionally biased region" description="Basic residues" evidence="4">
    <location>
        <begin position="311"/>
        <end position="326"/>
    </location>
</feature>
<feature type="compositionally biased region" description="Polar residues" evidence="4">
    <location>
        <begin position="497"/>
        <end position="515"/>
    </location>
</feature>
<evidence type="ECO:0000256" key="1">
    <source>
        <dbReference type="ARBA" id="ARBA00005234"/>
    </source>
</evidence>
<evidence type="ECO:0000313" key="7">
    <source>
        <dbReference type="Proteomes" id="UP000289738"/>
    </source>
</evidence>
<keyword evidence="3" id="KW-0378">Hydrolase</keyword>
<evidence type="ECO:0000256" key="4">
    <source>
        <dbReference type="SAM" id="MobiDB-lite"/>
    </source>
</evidence>
<dbReference type="InterPro" id="IPR003653">
    <property type="entry name" value="Peptidase_C48_C"/>
</dbReference>
<feature type="region of interest" description="Disordered" evidence="4">
    <location>
        <begin position="604"/>
        <end position="630"/>
    </location>
</feature>
<name>A0A444ZYU9_ARAHY</name>
<dbReference type="InterPro" id="IPR038765">
    <property type="entry name" value="Papain-like_cys_pep_sf"/>
</dbReference>
<dbReference type="InterPro" id="IPR028938">
    <property type="entry name" value="Rsf1-like"/>
</dbReference>
<feature type="domain" description="Ubiquitin-like protease family profile" evidence="5">
    <location>
        <begin position="752"/>
        <end position="844"/>
    </location>
</feature>
<evidence type="ECO:0000256" key="3">
    <source>
        <dbReference type="ARBA" id="ARBA00022801"/>
    </source>
</evidence>
<gene>
    <name evidence="6" type="ORF">Ahy_B03g064180</name>
</gene>
<feature type="compositionally biased region" description="Low complexity" evidence="4">
    <location>
        <begin position="1"/>
        <end position="12"/>
    </location>
</feature>
<feature type="compositionally biased region" description="Basic residues" evidence="4">
    <location>
        <begin position="359"/>
        <end position="374"/>
    </location>
</feature>
<evidence type="ECO:0000259" key="5">
    <source>
        <dbReference type="Pfam" id="PF02902"/>
    </source>
</evidence>
<proteinExistence type="inferred from homology"/>
<reference evidence="6 7" key="1">
    <citation type="submission" date="2019-01" db="EMBL/GenBank/DDBJ databases">
        <title>Sequencing of cultivated peanut Arachis hypogaea provides insights into genome evolution and oil improvement.</title>
        <authorList>
            <person name="Chen X."/>
        </authorList>
    </citation>
    <scope>NUCLEOTIDE SEQUENCE [LARGE SCALE GENOMIC DNA]</scope>
    <source>
        <strain evidence="7">cv. Fuhuasheng</strain>
        <tissue evidence="6">Leaves</tissue>
    </source>
</reference>
<dbReference type="Pfam" id="PF02902">
    <property type="entry name" value="Peptidase_C48"/>
    <property type="match status" value="1"/>
</dbReference>
<dbReference type="PANTHER" id="PTHR14296">
    <property type="entry name" value="REMODELING AND SPACING FACTOR 1"/>
    <property type="match status" value="1"/>
</dbReference>
<comment type="caution">
    <text evidence="6">The sequence shown here is derived from an EMBL/GenBank/DDBJ whole genome shotgun (WGS) entry which is preliminary data.</text>
</comment>
<dbReference type="SUPFAM" id="SSF54001">
    <property type="entry name" value="Cysteine proteinases"/>
    <property type="match status" value="1"/>
</dbReference>
<accession>A0A444ZYU9</accession>
<evidence type="ECO:0000313" key="6">
    <source>
        <dbReference type="EMBL" id="RYR19411.1"/>
    </source>
</evidence>
<dbReference type="GO" id="GO:0008234">
    <property type="term" value="F:cysteine-type peptidase activity"/>
    <property type="evidence" value="ECO:0007669"/>
    <property type="project" value="InterPro"/>
</dbReference>
<dbReference type="GO" id="GO:0006508">
    <property type="term" value="P:proteolysis"/>
    <property type="evidence" value="ECO:0007669"/>
    <property type="project" value="UniProtKB-KW"/>
</dbReference>
<keyword evidence="2" id="KW-0645">Protease</keyword>
<feature type="region of interest" description="Disordered" evidence="4">
    <location>
        <begin position="648"/>
        <end position="679"/>
    </location>
</feature>
<dbReference type="PANTHER" id="PTHR14296:SF16">
    <property type="entry name" value="REMODELING AND SPACING FACTOR 1"/>
    <property type="match status" value="1"/>
</dbReference>
<feature type="compositionally biased region" description="Basic and acidic residues" evidence="4">
    <location>
        <begin position="294"/>
        <end position="310"/>
    </location>
</feature>
<dbReference type="Gene3D" id="3.40.395.10">
    <property type="entry name" value="Adenoviral Proteinase, Chain A"/>
    <property type="match status" value="1"/>
</dbReference>
<feature type="compositionally biased region" description="Basic and acidic residues" evidence="4">
    <location>
        <begin position="447"/>
        <end position="470"/>
    </location>
</feature>
<feature type="region of interest" description="Disordered" evidence="4">
    <location>
        <begin position="1"/>
        <end position="20"/>
    </location>
</feature>
<dbReference type="GO" id="GO:0042393">
    <property type="term" value="F:histone binding"/>
    <property type="evidence" value="ECO:0007669"/>
    <property type="project" value="TreeGrafter"/>
</dbReference>
<organism evidence="6 7">
    <name type="scientific">Arachis hypogaea</name>
    <name type="common">Peanut</name>
    <dbReference type="NCBI Taxonomy" id="3818"/>
    <lineage>
        <taxon>Eukaryota</taxon>
        <taxon>Viridiplantae</taxon>
        <taxon>Streptophyta</taxon>
        <taxon>Embryophyta</taxon>
        <taxon>Tracheophyta</taxon>
        <taxon>Spermatophyta</taxon>
        <taxon>Magnoliopsida</taxon>
        <taxon>eudicotyledons</taxon>
        <taxon>Gunneridae</taxon>
        <taxon>Pentapetalae</taxon>
        <taxon>rosids</taxon>
        <taxon>fabids</taxon>
        <taxon>Fabales</taxon>
        <taxon>Fabaceae</taxon>
        <taxon>Papilionoideae</taxon>
        <taxon>50 kb inversion clade</taxon>
        <taxon>dalbergioids sensu lato</taxon>
        <taxon>Dalbergieae</taxon>
        <taxon>Pterocarpus clade</taxon>
        <taxon>Arachis</taxon>
    </lineage>
</organism>
<comment type="similarity">
    <text evidence="1">Belongs to the peptidase C48 family.</text>
</comment>
<dbReference type="GO" id="GO:0045892">
    <property type="term" value="P:negative regulation of DNA-templated transcription"/>
    <property type="evidence" value="ECO:0007669"/>
    <property type="project" value="TreeGrafter"/>
</dbReference>
<feature type="compositionally biased region" description="Basic residues" evidence="4">
    <location>
        <begin position="400"/>
        <end position="419"/>
    </location>
</feature>
<feature type="compositionally biased region" description="Polar residues" evidence="4">
    <location>
        <begin position="604"/>
        <end position="622"/>
    </location>
</feature>
<feature type="compositionally biased region" description="Acidic residues" evidence="4">
    <location>
        <begin position="378"/>
        <end position="395"/>
    </location>
</feature>
<keyword evidence="7" id="KW-1185">Reference proteome</keyword>
<dbReference type="Proteomes" id="UP000289738">
    <property type="component" value="Chromosome B03"/>
</dbReference>
<dbReference type="EMBL" id="SDMP01000013">
    <property type="protein sequence ID" value="RYR19411.1"/>
    <property type="molecule type" value="Genomic_DNA"/>
</dbReference>
<protein>
    <recommendedName>
        <fullName evidence="5">Ubiquitin-like protease family profile domain-containing protein</fullName>
    </recommendedName>
</protein>
<dbReference type="GO" id="GO:0031213">
    <property type="term" value="C:RSF complex"/>
    <property type="evidence" value="ECO:0007669"/>
    <property type="project" value="InterPro"/>
</dbReference>
<evidence type="ECO:0000256" key="2">
    <source>
        <dbReference type="ARBA" id="ARBA00022670"/>
    </source>
</evidence>
<sequence length="904" mass="102889">MANSSTSSTSQSHSEKKQPFHFRATFETQDIHLVANIRKLHQHTIELSIKNLQREQSYNTQEKMAARNQPGRNQTKDLKCATHLISDKFRNMSEEKKTIVRDLGFGGLMHIPPLRVHQQVLRELANNFKLGENRLETGYGSFKITPRKIGHALGINATGDLFPQKVDYKKLSEDGKVIFRRFQGKTLKSLIDEMMDIGVGNEEDRLMFKRIFILYIQMAFLLQTTINKISHGITDYKEKKKKAIDGCLFALMIIYFHLSKNKGKKRAERPPKPWISNWSKEQLVERMNAETEKILDCKDGANKRENEKNRENRKKQQIKKTKKRKASSTSSSEEETTNSDSSTSESETQEDSEDSARKQPSKKGKKMDSKKRKKSQEDSDSYSESESTDESEESSPVEKQRKKKKTQRTPKKTQSKMKKVVAEHSSPEEDQSYDGERYEISSEDLDELLRKNDENSGAQREKEADMRSTESRYVSSETIPDVNLGSDDPSSQRHTEQSSVNSPAESMLSLVQESASEPADSNIMVVREETPSVLIQVFVPVSQTTTVPEFDETPETEFYATPLLQIKGTTKIYPAEEDAAALMMMARTASYVPKTDPMPSFNLGFTDSSQEKAATQEGASTQEADRAKTPKTANLLEQLEDLVQKIASSAAKEESKSPQIQKETGGESSGKFETPARINQNTDDMKEKCYIWATRVKTYADDSTNEFDNLCTLIAQDKYILNRMHLASLQAGTYIESEIVSAMCLILNQKNDKRFQEQVYCLPPDIVSMAVSKHPNGEFISPKTNKEFMVEDYLMFISFIDGKKLASHRYIFAPVCYSGHWWLWVIDTTKGRFYILDPLHKKAPSDGRKQLNKFTGYVISRIRAYTGGAPLKKKENELEIKATYVKISGQKSRYKIVTLNIKLS</sequence>
<feature type="region of interest" description="Disordered" evidence="4">
    <location>
        <begin position="294"/>
        <end position="519"/>
    </location>
</feature>
<dbReference type="AlphaFoldDB" id="A0A444ZYU9"/>